<feature type="compositionally biased region" description="Basic and acidic residues" evidence="1">
    <location>
        <begin position="1"/>
        <end position="24"/>
    </location>
</feature>
<evidence type="ECO:0000256" key="1">
    <source>
        <dbReference type="SAM" id="MobiDB-lite"/>
    </source>
</evidence>
<evidence type="ECO:0000313" key="3">
    <source>
        <dbReference type="Proteomes" id="UP000245410"/>
    </source>
</evidence>
<feature type="region of interest" description="Disordered" evidence="1">
    <location>
        <begin position="1"/>
        <end position="66"/>
    </location>
</feature>
<evidence type="ECO:0000313" key="2">
    <source>
        <dbReference type="EMBL" id="PWR07673.1"/>
    </source>
</evidence>
<name>A0A317D4R6_9ACTN</name>
<dbReference type="AlphaFoldDB" id="A0A317D4R6"/>
<protein>
    <submittedName>
        <fullName evidence="2">Uncharacterized protein</fullName>
    </submittedName>
</protein>
<dbReference type="EMBL" id="QGKR01000216">
    <property type="protein sequence ID" value="PWR07673.1"/>
    <property type="molecule type" value="Genomic_DNA"/>
</dbReference>
<dbReference type="Proteomes" id="UP000245410">
    <property type="component" value="Unassembled WGS sequence"/>
</dbReference>
<accession>A0A317D4R6</accession>
<organism evidence="2 3">
    <name type="scientific">Micromonospora acroterricola</name>
    <dbReference type="NCBI Taxonomy" id="2202421"/>
    <lineage>
        <taxon>Bacteria</taxon>
        <taxon>Bacillati</taxon>
        <taxon>Actinomycetota</taxon>
        <taxon>Actinomycetes</taxon>
        <taxon>Micromonosporales</taxon>
        <taxon>Micromonosporaceae</taxon>
        <taxon>Micromonospora</taxon>
    </lineage>
</organism>
<proteinExistence type="predicted"/>
<comment type="caution">
    <text evidence="2">The sequence shown here is derived from an EMBL/GenBank/DDBJ whole genome shotgun (WGS) entry which is preliminary data.</text>
</comment>
<feature type="compositionally biased region" description="Basic and acidic residues" evidence="1">
    <location>
        <begin position="55"/>
        <end position="65"/>
    </location>
</feature>
<gene>
    <name evidence="2" type="ORF">DKT68_18315</name>
</gene>
<sequence length="78" mass="8781">MDRTQRDQPGEADLGHDAAADRIGRTTVDSAAGGRKEFGLEWPRLGGPRRSGRPLTDRRSPDRRRTFGVLRARLPPMW</sequence>
<reference evidence="2 3" key="1">
    <citation type="submission" date="2018-05" db="EMBL/GenBank/DDBJ databases">
        <title>Micromonospora atacamensis sp. nov., a novel actinobacteria isolated from high altitude Atacama Desert soil.</title>
        <authorList>
            <person name="Carro L."/>
            <person name="Golinska P."/>
            <person name="Klenk H.-P."/>
            <person name="Goodfellow M."/>
        </authorList>
    </citation>
    <scope>NUCLEOTIDE SEQUENCE [LARGE SCALE GENOMIC DNA]</scope>
    <source>
        <strain evidence="2 3">5R2A7</strain>
    </source>
</reference>
<keyword evidence="3" id="KW-1185">Reference proteome</keyword>